<dbReference type="GO" id="GO:0016485">
    <property type="term" value="P:protein processing"/>
    <property type="evidence" value="ECO:0007669"/>
    <property type="project" value="TreeGrafter"/>
</dbReference>
<evidence type="ECO:0000313" key="13">
    <source>
        <dbReference type="Proteomes" id="UP000792457"/>
    </source>
</evidence>
<dbReference type="PANTHER" id="PTHR11532">
    <property type="entry name" value="PROTEASE M14 CARBOXYPEPTIDASE"/>
    <property type="match status" value="1"/>
</dbReference>
<feature type="active site" description="Proton donor/acceptor" evidence="9">
    <location>
        <position position="319"/>
    </location>
</feature>
<feature type="domain" description="Peptidase M14" evidence="11">
    <location>
        <begin position="56"/>
        <end position="349"/>
    </location>
</feature>
<keyword evidence="7" id="KW-0862">Zinc</keyword>
<dbReference type="PROSITE" id="PS52035">
    <property type="entry name" value="PEPTIDASE_M14"/>
    <property type="match status" value="1"/>
</dbReference>
<dbReference type="SUPFAM" id="SSF53187">
    <property type="entry name" value="Zn-dependent exopeptidases"/>
    <property type="match status" value="1"/>
</dbReference>
<keyword evidence="6" id="KW-0378">Hydrolase</keyword>
<dbReference type="InterPro" id="IPR000834">
    <property type="entry name" value="Peptidase_M14"/>
</dbReference>
<dbReference type="OrthoDB" id="10249045at2759"/>
<evidence type="ECO:0000256" key="10">
    <source>
        <dbReference type="SAM" id="SignalP"/>
    </source>
</evidence>
<dbReference type="PANTHER" id="PTHR11532:SF84">
    <property type="entry name" value="CARBOXYPEPTIDASE M"/>
    <property type="match status" value="1"/>
</dbReference>
<evidence type="ECO:0000256" key="3">
    <source>
        <dbReference type="ARBA" id="ARBA00022645"/>
    </source>
</evidence>
<dbReference type="InterPro" id="IPR057246">
    <property type="entry name" value="CARBOXYPEPT_ZN_1"/>
</dbReference>
<dbReference type="SUPFAM" id="SSF49464">
    <property type="entry name" value="Carboxypeptidase regulatory domain-like"/>
    <property type="match status" value="1"/>
</dbReference>
<dbReference type="PROSITE" id="PS00133">
    <property type="entry name" value="CARBOXYPEPT_ZN_2"/>
    <property type="match status" value="1"/>
</dbReference>
<keyword evidence="4" id="KW-0645">Protease</keyword>
<evidence type="ECO:0000256" key="7">
    <source>
        <dbReference type="ARBA" id="ARBA00022833"/>
    </source>
</evidence>
<dbReference type="InterPro" id="IPR008969">
    <property type="entry name" value="CarboxyPept-like_regulatory"/>
</dbReference>
<evidence type="ECO:0000256" key="4">
    <source>
        <dbReference type="ARBA" id="ARBA00022670"/>
    </source>
</evidence>
<dbReference type="Gene3D" id="2.60.40.1120">
    <property type="entry name" value="Carboxypeptidase-like, regulatory domain"/>
    <property type="match status" value="1"/>
</dbReference>
<dbReference type="AlphaFoldDB" id="A0A8K0K187"/>
<dbReference type="InterPro" id="IPR057247">
    <property type="entry name" value="CARBOXYPEPT_ZN_2"/>
</dbReference>
<evidence type="ECO:0000256" key="1">
    <source>
        <dbReference type="ARBA" id="ARBA00001947"/>
    </source>
</evidence>
<keyword evidence="13" id="KW-1185">Reference proteome</keyword>
<dbReference type="Pfam" id="PF00246">
    <property type="entry name" value="Peptidase_M14"/>
    <property type="match status" value="1"/>
</dbReference>
<dbReference type="PROSITE" id="PS00132">
    <property type="entry name" value="CARBOXYPEPT_ZN_1"/>
    <property type="match status" value="1"/>
</dbReference>
<keyword evidence="5" id="KW-0479">Metal-binding</keyword>
<feature type="chain" id="PRO_5035479950" description="Peptidase M14 domain-containing protein" evidence="10">
    <location>
        <begin position="30"/>
        <end position="530"/>
    </location>
</feature>
<comment type="cofactor">
    <cofactor evidence="1">
        <name>Zn(2+)</name>
        <dbReference type="ChEBI" id="CHEBI:29105"/>
    </cofactor>
</comment>
<evidence type="ECO:0000259" key="11">
    <source>
        <dbReference type="PROSITE" id="PS52035"/>
    </source>
</evidence>
<protein>
    <recommendedName>
        <fullName evidence="11">Peptidase M14 domain-containing protein</fullName>
    </recommendedName>
</protein>
<dbReference type="FunFam" id="3.40.630.10:FF:000020">
    <property type="entry name" value="Carboxypeptidase D"/>
    <property type="match status" value="1"/>
</dbReference>
<dbReference type="PRINTS" id="PR00765">
    <property type="entry name" value="CRBOXYPTASEA"/>
</dbReference>
<dbReference type="GO" id="GO:0004181">
    <property type="term" value="F:metallocarboxypeptidase activity"/>
    <property type="evidence" value="ECO:0007669"/>
    <property type="project" value="InterPro"/>
</dbReference>
<evidence type="ECO:0000256" key="9">
    <source>
        <dbReference type="PROSITE-ProRule" id="PRU01379"/>
    </source>
</evidence>
<evidence type="ECO:0000256" key="2">
    <source>
        <dbReference type="ARBA" id="ARBA00005988"/>
    </source>
</evidence>
<organism evidence="12 13">
    <name type="scientific">Ladona fulva</name>
    <name type="common">Scarce chaser dragonfly</name>
    <name type="synonym">Libellula fulva</name>
    <dbReference type="NCBI Taxonomy" id="123851"/>
    <lineage>
        <taxon>Eukaryota</taxon>
        <taxon>Metazoa</taxon>
        <taxon>Ecdysozoa</taxon>
        <taxon>Arthropoda</taxon>
        <taxon>Hexapoda</taxon>
        <taxon>Insecta</taxon>
        <taxon>Pterygota</taxon>
        <taxon>Palaeoptera</taxon>
        <taxon>Odonata</taxon>
        <taxon>Epiprocta</taxon>
        <taxon>Anisoptera</taxon>
        <taxon>Libelluloidea</taxon>
        <taxon>Libellulidae</taxon>
        <taxon>Ladona</taxon>
    </lineage>
</organism>
<comment type="caution">
    <text evidence="12">The sequence shown here is derived from an EMBL/GenBank/DDBJ whole genome shotgun (WGS) entry which is preliminary data.</text>
</comment>
<dbReference type="EMBL" id="KZ308252">
    <property type="protein sequence ID" value="KAG8225762.1"/>
    <property type="molecule type" value="Genomic_DNA"/>
</dbReference>
<name>A0A8K0K187_LADFU</name>
<reference evidence="12" key="1">
    <citation type="submission" date="2013-04" db="EMBL/GenBank/DDBJ databases">
        <authorList>
            <person name="Qu J."/>
            <person name="Murali S.C."/>
            <person name="Bandaranaike D."/>
            <person name="Bellair M."/>
            <person name="Blankenburg K."/>
            <person name="Chao H."/>
            <person name="Dinh H."/>
            <person name="Doddapaneni H."/>
            <person name="Downs B."/>
            <person name="Dugan-Rocha S."/>
            <person name="Elkadiri S."/>
            <person name="Gnanaolivu R.D."/>
            <person name="Hernandez B."/>
            <person name="Javaid M."/>
            <person name="Jayaseelan J.C."/>
            <person name="Lee S."/>
            <person name="Li M."/>
            <person name="Ming W."/>
            <person name="Munidasa M."/>
            <person name="Muniz J."/>
            <person name="Nguyen L."/>
            <person name="Ongeri F."/>
            <person name="Osuji N."/>
            <person name="Pu L.-L."/>
            <person name="Puazo M."/>
            <person name="Qu C."/>
            <person name="Quiroz J."/>
            <person name="Raj R."/>
            <person name="Weissenberger G."/>
            <person name="Xin Y."/>
            <person name="Zou X."/>
            <person name="Han Y."/>
            <person name="Richards S."/>
            <person name="Worley K."/>
            <person name="Muzny D."/>
            <person name="Gibbs R."/>
        </authorList>
    </citation>
    <scope>NUCLEOTIDE SEQUENCE</scope>
    <source>
        <strain evidence="12">Sampled in the wild</strain>
    </source>
</reference>
<evidence type="ECO:0000313" key="12">
    <source>
        <dbReference type="EMBL" id="KAG8225762.1"/>
    </source>
</evidence>
<dbReference type="GO" id="GO:0008270">
    <property type="term" value="F:zinc ion binding"/>
    <property type="evidence" value="ECO:0007669"/>
    <property type="project" value="InterPro"/>
</dbReference>
<dbReference type="CDD" id="cd03858">
    <property type="entry name" value="M14_CP_N-E_like"/>
    <property type="match status" value="1"/>
</dbReference>
<evidence type="ECO:0000256" key="5">
    <source>
        <dbReference type="ARBA" id="ARBA00022723"/>
    </source>
</evidence>
<dbReference type="CDD" id="cd11308">
    <property type="entry name" value="Peptidase_M14NE-CP-C_like"/>
    <property type="match status" value="1"/>
</dbReference>
<comment type="similarity">
    <text evidence="2 9">Belongs to the peptidase M14 family.</text>
</comment>
<sequence length="530" mass="60151">MSSLYQERQMRSWNLLSIICFLLLLPLSAYPDSTANNLKEQEPPSKLGSNGQLDFLYHNYTVMKAYLSSLAQKYPDLTYLHSIGKSIKNRSLLALVVSSKIYNPPLGTPNIKFIGNIHGNEAVGRELILHMIEYLVTNYGKNKTVTHLLDTTIIHFLPSMNPDGFEKAKSSGCQGLSGRGNAIEIDLNRNFPDYFINNSIQLQPETIAIQNWMAKVPFILSASLHGGELVANYPYENRREALEGERGTASLAPDDDVFQHLAKVYARTHPTMHKGIPCNNRNNLRFEDGITNGAFWYTLTGGMQDYNYIWHGCLEITLEISCCKYPKHEELQNFWRKNKDALLNYAAEVHRGVKGIISNSSGNPIGGARLKIEGRDRGFNSSNRGEFWRILLPRKEPYYIMVEAAGYRPKLVPFYIDETKKLIWLNITMARFDEPTTETLIKTTSLRESKSLDNVNSDDSEELIFGDEESETSTEDIKSSFRQANIHLENAIAGRSHLELGERDYYNAGQCHDLSRILLTSFILCIVWIS</sequence>
<feature type="signal peptide" evidence="10">
    <location>
        <begin position="1"/>
        <end position="29"/>
    </location>
</feature>
<dbReference type="Proteomes" id="UP000792457">
    <property type="component" value="Unassembled WGS sequence"/>
</dbReference>
<keyword evidence="3" id="KW-0121">Carboxypeptidase</keyword>
<dbReference type="Pfam" id="PF13620">
    <property type="entry name" value="CarboxypepD_reg"/>
    <property type="match status" value="1"/>
</dbReference>
<dbReference type="GO" id="GO:0005615">
    <property type="term" value="C:extracellular space"/>
    <property type="evidence" value="ECO:0007669"/>
    <property type="project" value="TreeGrafter"/>
</dbReference>
<dbReference type="Gene3D" id="3.40.630.10">
    <property type="entry name" value="Zn peptidases"/>
    <property type="match status" value="1"/>
</dbReference>
<accession>A0A8K0K187</accession>
<keyword evidence="10" id="KW-0732">Signal</keyword>
<dbReference type="InterPro" id="IPR050753">
    <property type="entry name" value="Peptidase_M14_domain"/>
</dbReference>
<gene>
    <name evidence="12" type="ORF">J437_LFUL005721</name>
</gene>
<dbReference type="SMART" id="SM00631">
    <property type="entry name" value="Zn_pept"/>
    <property type="match status" value="1"/>
</dbReference>
<evidence type="ECO:0000256" key="6">
    <source>
        <dbReference type="ARBA" id="ARBA00022801"/>
    </source>
</evidence>
<proteinExistence type="inferred from homology"/>
<keyword evidence="8" id="KW-0325">Glycoprotein</keyword>
<dbReference type="GO" id="GO:0006518">
    <property type="term" value="P:peptide metabolic process"/>
    <property type="evidence" value="ECO:0007669"/>
    <property type="project" value="TreeGrafter"/>
</dbReference>
<evidence type="ECO:0000256" key="8">
    <source>
        <dbReference type="ARBA" id="ARBA00023180"/>
    </source>
</evidence>
<reference evidence="12" key="2">
    <citation type="submission" date="2017-10" db="EMBL/GenBank/DDBJ databases">
        <title>Ladona fulva Genome sequencing and assembly.</title>
        <authorList>
            <person name="Murali S."/>
            <person name="Richards S."/>
            <person name="Bandaranaike D."/>
            <person name="Bellair M."/>
            <person name="Blankenburg K."/>
            <person name="Chao H."/>
            <person name="Dinh H."/>
            <person name="Doddapaneni H."/>
            <person name="Dugan-Rocha S."/>
            <person name="Elkadiri S."/>
            <person name="Gnanaolivu R."/>
            <person name="Hernandez B."/>
            <person name="Skinner E."/>
            <person name="Javaid M."/>
            <person name="Lee S."/>
            <person name="Li M."/>
            <person name="Ming W."/>
            <person name="Munidasa M."/>
            <person name="Muniz J."/>
            <person name="Nguyen L."/>
            <person name="Hughes D."/>
            <person name="Osuji N."/>
            <person name="Pu L.-L."/>
            <person name="Puazo M."/>
            <person name="Qu C."/>
            <person name="Quiroz J."/>
            <person name="Raj R."/>
            <person name="Weissenberger G."/>
            <person name="Xin Y."/>
            <person name="Zou X."/>
            <person name="Han Y."/>
            <person name="Worley K."/>
            <person name="Muzny D."/>
            <person name="Gibbs R."/>
        </authorList>
    </citation>
    <scope>NUCLEOTIDE SEQUENCE</scope>
    <source>
        <strain evidence="12">Sampled in the wild</strain>
    </source>
</reference>